<dbReference type="SUPFAM" id="SSF55961">
    <property type="entry name" value="Bet v1-like"/>
    <property type="match status" value="1"/>
</dbReference>
<dbReference type="RefSeq" id="WP_009944402.1">
    <property type="nucleotide sequence ID" value="NZ_BAAAGS010000001.1"/>
</dbReference>
<sequence>MVADRIEREVVIAAPLDQVWAELVEPSFWLGEADPAGARVEEGALLVSEHHEYGSFPQRIEKVDPHRRLSYRWASAFPGEEPVEGNSTLVEFTLTEEAHGTRLRVVESGFAALELGEQKRRDAWDDNTGGWAQVIGEVKRNAEKRRG</sequence>
<dbReference type="Gene3D" id="3.30.530.20">
    <property type="match status" value="1"/>
</dbReference>
<dbReference type="Proteomes" id="UP001500729">
    <property type="component" value="Unassembled WGS sequence"/>
</dbReference>
<evidence type="ECO:0000259" key="2">
    <source>
        <dbReference type="Pfam" id="PF08327"/>
    </source>
</evidence>
<name>A0ABN1BWB5_SACER</name>
<dbReference type="Pfam" id="PF08327">
    <property type="entry name" value="AHSA1"/>
    <property type="match status" value="1"/>
</dbReference>
<protein>
    <submittedName>
        <fullName evidence="3">SRPBCC family protein</fullName>
    </submittedName>
</protein>
<feature type="domain" description="Activator of Hsp90 ATPase homologue 1/2-like C-terminal" evidence="2">
    <location>
        <begin position="14"/>
        <end position="135"/>
    </location>
</feature>
<keyword evidence="4" id="KW-1185">Reference proteome</keyword>
<dbReference type="InterPro" id="IPR023393">
    <property type="entry name" value="START-like_dom_sf"/>
</dbReference>
<reference evidence="3 4" key="1">
    <citation type="journal article" date="2019" name="Int. J. Syst. Evol. Microbiol.">
        <title>The Global Catalogue of Microorganisms (GCM) 10K type strain sequencing project: providing services to taxonomists for standard genome sequencing and annotation.</title>
        <authorList>
            <consortium name="The Broad Institute Genomics Platform"/>
            <consortium name="The Broad Institute Genome Sequencing Center for Infectious Disease"/>
            <person name="Wu L."/>
            <person name="Ma J."/>
        </authorList>
    </citation>
    <scope>NUCLEOTIDE SEQUENCE [LARGE SCALE GENOMIC DNA]</scope>
    <source>
        <strain evidence="3 4">JCM 10303</strain>
    </source>
</reference>
<proteinExistence type="inferred from homology"/>
<accession>A0ABN1BWB5</accession>
<dbReference type="EMBL" id="BAAAGS010000001">
    <property type="protein sequence ID" value="GAA0506113.1"/>
    <property type="molecule type" value="Genomic_DNA"/>
</dbReference>
<comment type="similarity">
    <text evidence="1">Belongs to the AHA1 family.</text>
</comment>
<gene>
    <name evidence="3" type="ORF">GCM10009533_01020</name>
</gene>
<comment type="caution">
    <text evidence="3">The sequence shown here is derived from an EMBL/GenBank/DDBJ whole genome shotgun (WGS) entry which is preliminary data.</text>
</comment>
<evidence type="ECO:0000313" key="3">
    <source>
        <dbReference type="EMBL" id="GAA0506113.1"/>
    </source>
</evidence>
<evidence type="ECO:0000313" key="4">
    <source>
        <dbReference type="Proteomes" id="UP001500729"/>
    </source>
</evidence>
<organism evidence="3 4">
    <name type="scientific">Saccharopolyspora erythraea</name>
    <name type="common">Streptomyces erythraeus</name>
    <dbReference type="NCBI Taxonomy" id="1836"/>
    <lineage>
        <taxon>Bacteria</taxon>
        <taxon>Bacillati</taxon>
        <taxon>Actinomycetota</taxon>
        <taxon>Actinomycetes</taxon>
        <taxon>Pseudonocardiales</taxon>
        <taxon>Pseudonocardiaceae</taxon>
        <taxon>Saccharopolyspora</taxon>
    </lineage>
</organism>
<evidence type="ECO:0000256" key="1">
    <source>
        <dbReference type="ARBA" id="ARBA00006817"/>
    </source>
</evidence>
<dbReference type="InterPro" id="IPR013538">
    <property type="entry name" value="ASHA1/2-like_C"/>
</dbReference>